<dbReference type="STRING" id="1073090.A0A1L9SAL8"/>
<evidence type="ECO:0000256" key="4">
    <source>
        <dbReference type="ARBA" id="ARBA00022801"/>
    </source>
</evidence>
<dbReference type="SMART" id="SM00636">
    <property type="entry name" value="Glyco_18"/>
    <property type="match status" value="1"/>
</dbReference>
<feature type="signal peptide" evidence="10">
    <location>
        <begin position="1"/>
        <end position="36"/>
    </location>
</feature>
<keyword evidence="5" id="KW-0146">Chitin degradation</keyword>
<feature type="domain" description="GH18" evidence="11">
    <location>
        <begin position="60"/>
        <end position="391"/>
    </location>
</feature>
<evidence type="ECO:0000313" key="12">
    <source>
        <dbReference type="EMBL" id="OJJ44223.1"/>
    </source>
</evidence>
<keyword evidence="10" id="KW-0732">Signal</keyword>
<evidence type="ECO:0000256" key="7">
    <source>
        <dbReference type="ARBA" id="ARBA00023295"/>
    </source>
</evidence>
<comment type="catalytic activity">
    <reaction evidence="1">
        <text>Random endo-hydrolysis of N-acetyl-beta-D-glucosaminide (1-&gt;4)-beta-linkages in chitin and chitodextrins.</text>
        <dbReference type="EC" id="3.2.1.14"/>
    </reaction>
</comment>
<keyword evidence="4 9" id="KW-0378">Hydrolase</keyword>
<proteinExistence type="inferred from homology"/>
<dbReference type="InterPro" id="IPR017853">
    <property type="entry name" value="GH"/>
</dbReference>
<dbReference type="PROSITE" id="PS51910">
    <property type="entry name" value="GH18_2"/>
    <property type="match status" value="1"/>
</dbReference>
<dbReference type="Pfam" id="PF00704">
    <property type="entry name" value="Glyco_hydro_18"/>
    <property type="match status" value="1"/>
</dbReference>
<gene>
    <name evidence="12" type="ORF">ASPZODRAFT_750405</name>
</gene>
<dbReference type="InterPro" id="IPR001223">
    <property type="entry name" value="Glyco_hydro18_cat"/>
</dbReference>
<dbReference type="AlphaFoldDB" id="A0A1L9SAL8"/>
<sequence>MKNDSMAIRPLLALGFIFCISLPIVFSLVQSQQVQAKKFCWFDNCNQHQNQKQNTTEQKLRRIAYYESWASRRPCSAFHPFQVNADEYTHINFAFALVDEEGRVNLSSPNDTDLYNELKHLREQQTSKTSPQLWIVVGGFGVSSVPFSKMASANASRAAFVDSALQFVEKYDFDGLDLDWEYPGAKDKGGNDADKADLVLLLEEMKPRFEQKGKGLSLTVPGSEYYMTGFDLKGIEPHIDWINVMSYDLHGPWDAPPVLRPHTNLTEINTSIQTIKKAVPAEKINLGLAYYGHTFVLSNSSCTTPGCPSSGAGKKGNCSLEAGTLINSEIEDLLSTHHVKITFDHDDAVKYFVLDDEWMTYDDNETIGLKEEYAVQQGLGTFIWAVDMGRP</sequence>
<evidence type="ECO:0000256" key="10">
    <source>
        <dbReference type="SAM" id="SignalP"/>
    </source>
</evidence>
<keyword evidence="8" id="KW-0624">Polysaccharide degradation</keyword>
<dbReference type="InterPro" id="IPR001579">
    <property type="entry name" value="Glyco_hydro_18_chit_AS"/>
</dbReference>
<evidence type="ECO:0000313" key="13">
    <source>
        <dbReference type="Proteomes" id="UP000184188"/>
    </source>
</evidence>
<feature type="chain" id="PRO_5012521691" description="chitinase" evidence="10">
    <location>
        <begin position="37"/>
        <end position="391"/>
    </location>
</feature>
<accession>A0A1L9SAL8</accession>
<dbReference type="GO" id="GO:0006032">
    <property type="term" value="P:chitin catabolic process"/>
    <property type="evidence" value="ECO:0007669"/>
    <property type="project" value="UniProtKB-KW"/>
</dbReference>
<dbReference type="VEuPathDB" id="FungiDB:ASPZODRAFT_750405"/>
<keyword evidence="6" id="KW-0119">Carbohydrate metabolism</keyword>
<comment type="similarity">
    <text evidence="2">Belongs to the glycosyl hydrolase 18 family. Chitinase class V subfamily.</text>
</comment>
<evidence type="ECO:0000256" key="1">
    <source>
        <dbReference type="ARBA" id="ARBA00000822"/>
    </source>
</evidence>
<dbReference type="InterPro" id="IPR011583">
    <property type="entry name" value="Chitinase_II/V-like_cat"/>
</dbReference>
<protein>
    <recommendedName>
        <fullName evidence="3">chitinase</fullName>
        <ecNumber evidence="3">3.2.1.14</ecNumber>
    </recommendedName>
</protein>
<evidence type="ECO:0000259" key="11">
    <source>
        <dbReference type="PROSITE" id="PS51910"/>
    </source>
</evidence>
<dbReference type="InterPro" id="IPR050314">
    <property type="entry name" value="Glycosyl_Hydrlase_18"/>
</dbReference>
<dbReference type="RefSeq" id="XP_022578733.1">
    <property type="nucleotide sequence ID" value="XM_022730016.1"/>
</dbReference>
<dbReference type="SUPFAM" id="SSF54556">
    <property type="entry name" value="Chitinase insertion domain"/>
    <property type="match status" value="1"/>
</dbReference>
<dbReference type="GO" id="GO:0000272">
    <property type="term" value="P:polysaccharide catabolic process"/>
    <property type="evidence" value="ECO:0007669"/>
    <property type="project" value="UniProtKB-KW"/>
</dbReference>
<evidence type="ECO:0000256" key="6">
    <source>
        <dbReference type="ARBA" id="ARBA00023277"/>
    </source>
</evidence>
<keyword evidence="13" id="KW-1185">Reference proteome</keyword>
<dbReference type="PANTHER" id="PTHR11177">
    <property type="entry name" value="CHITINASE"/>
    <property type="match status" value="1"/>
</dbReference>
<evidence type="ECO:0000256" key="5">
    <source>
        <dbReference type="ARBA" id="ARBA00023024"/>
    </source>
</evidence>
<dbReference type="Gene3D" id="3.10.50.10">
    <property type="match status" value="1"/>
</dbReference>
<dbReference type="OrthoDB" id="73875at2759"/>
<dbReference type="GO" id="GO:0008843">
    <property type="term" value="F:endochitinase activity"/>
    <property type="evidence" value="ECO:0007669"/>
    <property type="project" value="UniProtKB-EC"/>
</dbReference>
<dbReference type="InterPro" id="IPR029070">
    <property type="entry name" value="Chitinase_insertion_sf"/>
</dbReference>
<keyword evidence="7 9" id="KW-0326">Glycosidase</keyword>
<dbReference type="EC" id="3.2.1.14" evidence="3"/>
<dbReference type="PANTHER" id="PTHR11177:SF333">
    <property type="entry name" value="CHITINASE"/>
    <property type="match status" value="1"/>
</dbReference>
<evidence type="ECO:0000256" key="3">
    <source>
        <dbReference type="ARBA" id="ARBA00012729"/>
    </source>
</evidence>
<evidence type="ECO:0000256" key="8">
    <source>
        <dbReference type="ARBA" id="ARBA00023326"/>
    </source>
</evidence>
<dbReference type="Gene3D" id="3.20.20.80">
    <property type="entry name" value="Glycosidases"/>
    <property type="match status" value="1"/>
</dbReference>
<evidence type="ECO:0000256" key="9">
    <source>
        <dbReference type="RuleBase" id="RU000489"/>
    </source>
</evidence>
<dbReference type="GO" id="GO:0008061">
    <property type="term" value="F:chitin binding"/>
    <property type="evidence" value="ECO:0007669"/>
    <property type="project" value="InterPro"/>
</dbReference>
<organism evidence="12 13">
    <name type="scientific">Penicilliopsis zonata CBS 506.65</name>
    <dbReference type="NCBI Taxonomy" id="1073090"/>
    <lineage>
        <taxon>Eukaryota</taxon>
        <taxon>Fungi</taxon>
        <taxon>Dikarya</taxon>
        <taxon>Ascomycota</taxon>
        <taxon>Pezizomycotina</taxon>
        <taxon>Eurotiomycetes</taxon>
        <taxon>Eurotiomycetidae</taxon>
        <taxon>Eurotiales</taxon>
        <taxon>Aspergillaceae</taxon>
        <taxon>Penicilliopsis</taxon>
    </lineage>
</organism>
<evidence type="ECO:0000256" key="2">
    <source>
        <dbReference type="ARBA" id="ARBA00008682"/>
    </source>
</evidence>
<name>A0A1L9SAL8_9EURO</name>
<reference evidence="13" key="1">
    <citation type="journal article" date="2017" name="Genome Biol.">
        <title>Comparative genomics reveals high biological diversity and specific adaptations in the industrially and medically important fungal genus Aspergillus.</title>
        <authorList>
            <person name="de Vries R.P."/>
            <person name="Riley R."/>
            <person name="Wiebenga A."/>
            <person name="Aguilar-Osorio G."/>
            <person name="Amillis S."/>
            <person name="Uchima C.A."/>
            <person name="Anderluh G."/>
            <person name="Asadollahi M."/>
            <person name="Askin M."/>
            <person name="Barry K."/>
            <person name="Battaglia E."/>
            <person name="Bayram O."/>
            <person name="Benocci T."/>
            <person name="Braus-Stromeyer S.A."/>
            <person name="Caldana C."/>
            <person name="Canovas D."/>
            <person name="Cerqueira G.C."/>
            <person name="Chen F."/>
            <person name="Chen W."/>
            <person name="Choi C."/>
            <person name="Clum A."/>
            <person name="Dos Santos R.A."/>
            <person name="Damasio A.R."/>
            <person name="Diallinas G."/>
            <person name="Emri T."/>
            <person name="Fekete E."/>
            <person name="Flipphi M."/>
            <person name="Freyberg S."/>
            <person name="Gallo A."/>
            <person name="Gournas C."/>
            <person name="Habgood R."/>
            <person name="Hainaut M."/>
            <person name="Harispe M.L."/>
            <person name="Henrissat B."/>
            <person name="Hilden K.S."/>
            <person name="Hope R."/>
            <person name="Hossain A."/>
            <person name="Karabika E."/>
            <person name="Karaffa L."/>
            <person name="Karanyi Z."/>
            <person name="Krasevec N."/>
            <person name="Kuo A."/>
            <person name="Kusch H."/>
            <person name="LaButti K."/>
            <person name="Lagendijk E.L."/>
            <person name="Lapidus A."/>
            <person name="Levasseur A."/>
            <person name="Lindquist E."/>
            <person name="Lipzen A."/>
            <person name="Logrieco A.F."/>
            <person name="MacCabe A."/>
            <person name="Maekelae M.R."/>
            <person name="Malavazi I."/>
            <person name="Melin P."/>
            <person name="Meyer V."/>
            <person name="Mielnichuk N."/>
            <person name="Miskei M."/>
            <person name="Molnar A.P."/>
            <person name="Mule G."/>
            <person name="Ngan C.Y."/>
            <person name="Orejas M."/>
            <person name="Orosz E."/>
            <person name="Ouedraogo J.P."/>
            <person name="Overkamp K.M."/>
            <person name="Park H.-S."/>
            <person name="Perrone G."/>
            <person name="Piumi F."/>
            <person name="Punt P.J."/>
            <person name="Ram A.F."/>
            <person name="Ramon A."/>
            <person name="Rauscher S."/>
            <person name="Record E."/>
            <person name="Riano-Pachon D.M."/>
            <person name="Robert V."/>
            <person name="Roehrig J."/>
            <person name="Ruller R."/>
            <person name="Salamov A."/>
            <person name="Salih N.S."/>
            <person name="Samson R.A."/>
            <person name="Sandor E."/>
            <person name="Sanguinetti M."/>
            <person name="Schuetze T."/>
            <person name="Sepcic K."/>
            <person name="Shelest E."/>
            <person name="Sherlock G."/>
            <person name="Sophianopoulou V."/>
            <person name="Squina F.M."/>
            <person name="Sun H."/>
            <person name="Susca A."/>
            <person name="Todd R.B."/>
            <person name="Tsang A."/>
            <person name="Unkles S.E."/>
            <person name="van de Wiele N."/>
            <person name="van Rossen-Uffink D."/>
            <person name="Oliveira J.V."/>
            <person name="Vesth T.C."/>
            <person name="Visser J."/>
            <person name="Yu J.-H."/>
            <person name="Zhou M."/>
            <person name="Andersen M.R."/>
            <person name="Archer D.B."/>
            <person name="Baker S.E."/>
            <person name="Benoit I."/>
            <person name="Brakhage A.A."/>
            <person name="Braus G.H."/>
            <person name="Fischer R."/>
            <person name="Frisvad J.C."/>
            <person name="Goldman G.H."/>
            <person name="Houbraken J."/>
            <person name="Oakley B."/>
            <person name="Pocsi I."/>
            <person name="Scazzocchio C."/>
            <person name="Seiboth B."/>
            <person name="vanKuyk P.A."/>
            <person name="Wortman J."/>
            <person name="Dyer P.S."/>
            <person name="Grigoriev I.V."/>
        </authorList>
    </citation>
    <scope>NUCLEOTIDE SEQUENCE [LARGE SCALE GENOMIC DNA]</scope>
    <source>
        <strain evidence="13">CBS 506.65</strain>
    </source>
</reference>
<dbReference type="PROSITE" id="PS01095">
    <property type="entry name" value="GH18_1"/>
    <property type="match status" value="1"/>
</dbReference>
<dbReference type="Proteomes" id="UP000184188">
    <property type="component" value="Unassembled WGS sequence"/>
</dbReference>
<dbReference type="SUPFAM" id="SSF51445">
    <property type="entry name" value="(Trans)glycosidases"/>
    <property type="match status" value="1"/>
</dbReference>
<dbReference type="GeneID" id="34616480"/>
<dbReference type="EMBL" id="KV878348">
    <property type="protein sequence ID" value="OJJ44223.1"/>
    <property type="molecule type" value="Genomic_DNA"/>
</dbReference>